<feature type="transmembrane region" description="Helical" evidence="9">
    <location>
        <begin position="206"/>
        <end position="227"/>
    </location>
</feature>
<dbReference type="GO" id="GO:0005524">
    <property type="term" value="F:ATP binding"/>
    <property type="evidence" value="ECO:0007669"/>
    <property type="project" value="UniProtKB-KW"/>
</dbReference>
<keyword evidence="3" id="KW-0597">Phosphoprotein</keyword>
<keyword evidence="7" id="KW-0067">ATP-binding</keyword>
<feature type="transmembrane region" description="Helical" evidence="9">
    <location>
        <begin position="310"/>
        <end position="330"/>
    </location>
</feature>
<dbReference type="RefSeq" id="WP_068654076.1">
    <property type="nucleotide sequence ID" value="NZ_CP017770.1"/>
</dbReference>
<gene>
    <name evidence="11" type="ORF">PNBC_00325</name>
</gene>
<feature type="transmembrane region" description="Helical" evidence="9">
    <location>
        <begin position="337"/>
        <end position="358"/>
    </location>
</feature>
<keyword evidence="8" id="KW-0902">Two-component regulatory system</keyword>
<keyword evidence="9" id="KW-1133">Transmembrane helix</keyword>
<dbReference type="Pfam" id="PF00512">
    <property type="entry name" value="HisKA"/>
    <property type="match status" value="1"/>
</dbReference>
<feature type="transmembrane region" description="Helical" evidence="9">
    <location>
        <begin position="364"/>
        <end position="383"/>
    </location>
</feature>
<evidence type="ECO:0000256" key="2">
    <source>
        <dbReference type="ARBA" id="ARBA00012438"/>
    </source>
</evidence>
<evidence type="ECO:0000256" key="3">
    <source>
        <dbReference type="ARBA" id="ARBA00022553"/>
    </source>
</evidence>
<accession>A0A167GRW0</accession>
<evidence type="ECO:0000313" key="11">
    <source>
        <dbReference type="EMBL" id="OAB77844.1"/>
    </source>
</evidence>
<dbReference type="EMBL" id="LSFN01000001">
    <property type="protein sequence ID" value="OAB77844.1"/>
    <property type="molecule type" value="Genomic_DNA"/>
</dbReference>
<dbReference type="PANTHER" id="PTHR43065:SF46">
    <property type="entry name" value="C4-DICARBOXYLATE TRANSPORT SENSOR PROTEIN DCTB"/>
    <property type="match status" value="1"/>
</dbReference>
<evidence type="ECO:0000256" key="4">
    <source>
        <dbReference type="ARBA" id="ARBA00022679"/>
    </source>
</evidence>
<keyword evidence="4" id="KW-0808">Transferase</keyword>
<dbReference type="CDD" id="cd00082">
    <property type="entry name" value="HisKA"/>
    <property type="match status" value="1"/>
</dbReference>
<evidence type="ECO:0000259" key="10">
    <source>
        <dbReference type="PROSITE" id="PS50109"/>
    </source>
</evidence>
<feature type="transmembrane region" description="Helical" evidence="9">
    <location>
        <begin position="179"/>
        <end position="199"/>
    </location>
</feature>
<feature type="transmembrane region" description="Helical" evidence="9">
    <location>
        <begin position="278"/>
        <end position="304"/>
    </location>
</feature>
<keyword evidence="9" id="KW-0812">Transmembrane</keyword>
<dbReference type="OrthoDB" id="9815750at2"/>
<dbReference type="STRING" id="1763538.LPB68_07245"/>
<dbReference type="InterPro" id="IPR036097">
    <property type="entry name" value="HisK_dim/P_sf"/>
</dbReference>
<evidence type="ECO:0000256" key="1">
    <source>
        <dbReference type="ARBA" id="ARBA00000085"/>
    </source>
</evidence>
<dbReference type="EC" id="2.7.13.3" evidence="2"/>
<keyword evidence="9" id="KW-0472">Membrane</keyword>
<keyword evidence="12" id="KW-1185">Reference proteome</keyword>
<dbReference type="GO" id="GO:0000155">
    <property type="term" value="F:phosphorelay sensor kinase activity"/>
    <property type="evidence" value="ECO:0007669"/>
    <property type="project" value="InterPro"/>
</dbReference>
<dbReference type="InterPro" id="IPR004358">
    <property type="entry name" value="Sig_transdc_His_kin-like_C"/>
</dbReference>
<sequence length="629" mass="71871">MKLVPKMVIVMMVLIMIILVTITTTIGGVQQERTIEISEWKLKWTSMNDLTVTAHNISLEQQEGWIVSDSNESISPDKTSEFIWYKIELPEMIWNIPSLYISEYYGKYVIVRTDSAMIYESEHMNDNIVNKIILPLERSNSNETLYIGVETNKDTIGTLILGNYSDLLSVYVKQGLIDVILGSSFIFISMVMLICSFFLRKEFLAMWVSLAIIIFSTSVLMLTYSSYMYTLFGQHEEFFIIVFDCALFILLPSLTFFFEVIFGSGYRSVLKYFCKFQVGYSVVCFILMLMNFLFINKFYVIYYFVSAQMLGYTIIIQCILLVFSSIVYIVKKNKDALILSIGFTLFAGTALFEMIQFYARSGDYNFIAWKWGVVSFIVSLIAISGRKFTDNHDQIVQYSKELELINNELQRSEKLEIISELAASVAHEVRNPLQVTRGFLQLLTERYEQEQAQMYLIMALDELDCASNIITDFLTFAKPDFDQITELNIYDELTHIESILIPLANLSDGVVSMDIPHDLSIMGNSSKFKQALINLIKNSIEAWNGRGIIRIWAYKNNSIVTVHIEDNGVGMDQEELTRLGAPYFSNKTKGTGLGLMVSFRIIEAMQGEIQYKSQKGAGTEAIITFPSSK</sequence>
<evidence type="ECO:0000313" key="12">
    <source>
        <dbReference type="Proteomes" id="UP000077134"/>
    </source>
</evidence>
<feature type="transmembrane region" description="Helical" evidence="9">
    <location>
        <begin position="239"/>
        <end position="266"/>
    </location>
</feature>
<evidence type="ECO:0000256" key="9">
    <source>
        <dbReference type="SAM" id="Phobius"/>
    </source>
</evidence>
<feature type="domain" description="Histidine kinase" evidence="10">
    <location>
        <begin position="424"/>
        <end position="629"/>
    </location>
</feature>
<dbReference type="Gene3D" id="1.10.287.130">
    <property type="match status" value="1"/>
</dbReference>
<name>A0A167GRW0_9BACL</name>
<reference evidence="11 12" key="1">
    <citation type="submission" date="2016-02" db="EMBL/GenBank/DDBJ databases">
        <title>Paenibacillus sp. LPB0068, isolated from Crassostrea gigas.</title>
        <authorList>
            <person name="Shin S.-K."/>
            <person name="Yi H."/>
        </authorList>
    </citation>
    <scope>NUCLEOTIDE SEQUENCE [LARGE SCALE GENOMIC DNA]</scope>
    <source>
        <strain evidence="11 12">LPB0068</strain>
    </source>
</reference>
<evidence type="ECO:0000256" key="6">
    <source>
        <dbReference type="ARBA" id="ARBA00022777"/>
    </source>
</evidence>
<dbReference type="PROSITE" id="PS50109">
    <property type="entry name" value="HIS_KIN"/>
    <property type="match status" value="1"/>
</dbReference>
<evidence type="ECO:0000256" key="5">
    <source>
        <dbReference type="ARBA" id="ARBA00022741"/>
    </source>
</evidence>
<organism evidence="11 12">
    <name type="scientific">Paenibacillus crassostreae</name>
    <dbReference type="NCBI Taxonomy" id="1763538"/>
    <lineage>
        <taxon>Bacteria</taxon>
        <taxon>Bacillati</taxon>
        <taxon>Bacillota</taxon>
        <taxon>Bacilli</taxon>
        <taxon>Bacillales</taxon>
        <taxon>Paenibacillaceae</taxon>
        <taxon>Paenibacillus</taxon>
    </lineage>
</organism>
<dbReference type="SMART" id="SM00387">
    <property type="entry name" value="HATPase_c"/>
    <property type="match status" value="1"/>
</dbReference>
<dbReference type="AlphaFoldDB" id="A0A167GRW0"/>
<dbReference type="SUPFAM" id="SSF55874">
    <property type="entry name" value="ATPase domain of HSP90 chaperone/DNA topoisomerase II/histidine kinase"/>
    <property type="match status" value="1"/>
</dbReference>
<dbReference type="Gene3D" id="3.30.565.10">
    <property type="entry name" value="Histidine kinase-like ATPase, C-terminal domain"/>
    <property type="match status" value="1"/>
</dbReference>
<dbReference type="InterPro" id="IPR003661">
    <property type="entry name" value="HisK_dim/P_dom"/>
</dbReference>
<dbReference type="InterPro" id="IPR036890">
    <property type="entry name" value="HATPase_C_sf"/>
</dbReference>
<comment type="caution">
    <text evidence="11">The sequence shown here is derived from an EMBL/GenBank/DDBJ whole genome shotgun (WGS) entry which is preliminary data.</text>
</comment>
<proteinExistence type="predicted"/>
<dbReference type="PRINTS" id="PR00344">
    <property type="entry name" value="BCTRLSENSOR"/>
</dbReference>
<keyword evidence="6 11" id="KW-0418">Kinase</keyword>
<comment type="catalytic activity">
    <reaction evidence="1">
        <text>ATP + protein L-histidine = ADP + protein N-phospho-L-histidine.</text>
        <dbReference type="EC" id="2.7.13.3"/>
    </reaction>
</comment>
<dbReference type="SMART" id="SM00388">
    <property type="entry name" value="HisKA"/>
    <property type="match status" value="1"/>
</dbReference>
<dbReference type="KEGG" id="pcx:LPB68_07245"/>
<keyword evidence="5" id="KW-0547">Nucleotide-binding</keyword>
<dbReference type="SUPFAM" id="SSF47384">
    <property type="entry name" value="Homodimeric domain of signal transducing histidine kinase"/>
    <property type="match status" value="1"/>
</dbReference>
<dbReference type="CDD" id="cd00075">
    <property type="entry name" value="HATPase"/>
    <property type="match status" value="1"/>
</dbReference>
<protein>
    <recommendedName>
        <fullName evidence="2">histidine kinase</fullName>
        <ecNumber evidence="2">2.7.13.3</ecNumber>
    </recommendedName>
</protein>
<dbReference type="InterPro" id="IPR003594">
    <property type="entry name" value="HATPase_dom"/>
</dbReference>
<dbReference type="Proteomes" id="UP000077134">
    <property type="component" value="Unassembled WGS sequence"/>
</dbReference>
<dbReference type="PANTHER" id="PTHR43065">
    <property type="entry name" value="SENSOR HISTIDINE KINASE"/>
    <property type="match status" value="1"/>
</dbReference>
<evidence type="ECO:0000256" key="7">
    <source>
        <dbReference type="ARBA" id="ARBA00022840"/>
    </source>
</evidence>
<evidence type="ECO:0000256" key="8">
    <source>
        <dbReference type="ARBA" id="ARBA00023012"/>
    </source>
</evidence>
<dbReference type="Pfam" id="PF02518">
    <property type="entry name" value="HATPase_c"/>
    <property type="match status" value="1"/>
</dbReference>
<dbReference type="InterPro" id="IPR005467">
    <property type="entry name" value="His_kinase_dom"/>
</dbReference>
<feature type="transmembrane region" description="Helical" evidence="9">
    <location>
        <begin position="7"/>
        <end position="29"/>
    </location>
</feature>